<sequence length="227" mass="24008">FNINLQTGPSPKPRDDTALHISVRLNQGYIARNSYKDGAWGDEEGKGTLPIGIAQAFEILLLIDPNHYKVAINGQHFCEFAHRIPFADVSHLLIDGDVSITLISWESATEVVGAAASQASQVFAGGPQPSPQQFGPPGYNTPQEQYGPAPVMGYGPPVPPGVSRISFKGSQIISAQPESGFENFIEQAQSVLAGAIKSGAAEKLLSGLLSSGGQQPQTQGQGYIPQN</sequence>
<comment type="caution">
    <text evidence="5">The sequence shown here is derived from an EMBL/GenBank/DDBJ whole genome shotgun (WGS) entry which is preliminary data.</text>
</comment>
<feature type="compositionally biased region" description="Low complexity" evidence="3">
    <location>
        <begin position="122"/>
        <end position="138"/>
    </location>
</feature>
<feature type="region of interest" description="Disordered" evidence="3">
    <location>
        <begin position="122"/>
        <end position="145"/>
    </location>
</feature>
<dbReference type="InterPro" id="IPR044156">
    <property type="entry name" value="Galectin-like"/>
</dbReference>
<protein>
    <recommendedName>
        <fullName evidence="2">Galectin</fullName>
    </recommendedName>
</protein>
<keyword evidence="1 2" id="KW-0430">Lectin</keyword>
<dbReference type="Proteomes" id="UP001162156">
    <property type="component" value="Unassembled WGS sequence"/>
</dbReference>
<dbReference type="AlphaFoldDB" id="A0AAV8ZTA6"/>
<evidence type="ECO:0000256" key="1">
    <source>
        <dbReference type="ARBA" id="ARBA00022734"/>
    </source>
</evidence>
<dbReference type="GO" id="GO:0030246">
    <property type="term" value="F:carbohydrate binding"/>
    <property type="evidence" value="ECO:0007669"/>
    <property type="project" value="UniProtKB-UniRule"/>
</dbReference>
<feature type="domain" description="Galectin" evidence="4">
    <location>
        <begin position="1"/>
        <end position="106"/>
    </location>
</feature>
<dbReference type="PROSITE" id="PS51304">
    <property type="entry name" value="GALECTIN"/>
    <property type="match status" value="1"/>
</dbReference>
<dbReference type="Pfam" id="PF00337">
    <property type="entry name" value="Gal-bind_lectin"/>
    <property type="match status" value="1"/>
</dbReference>
<evidence type="ECO:0000313" key="5">
    <source>
        <dbReference type="EMBL" id="KAJ8970372.1"/>
    </source>
</evidence>
<dbReference type="InterPro" id="IPR013320">
    <property type="entry name" value="ConA-like_dom_sf"/>
</dbReference>
<dbReference type="PANTHER" id="PTHR11346">
    <property type="entry name" value="GALECTIN"/>
    <property type="match status" value="1"/>
</dbReference>
<evidence type="ECO:0000256" key="2">
    <source>
        <dbReference type="RuleBase" id="RU102079"/>
    </source>
</evidence>
<dbReference type="SMART" id="SM00276">
    <property type="entry name" value="GLECT"/>
    <property type="match status" value="1"/>
</dbReference>
<dbReference type="PANTHER" id="PTHR11346:SF176">
    <property type="entry name" value="32 KDA BETA-GALACTOSIDE-BINDING LECTIN LEC-3"/>
    <property type="match status" value="1"/>
</dbReference>
<dbReference type="SUPFAM" id="SSF49899">
    <property type="entry name" value="Concanavalin A-like lectins/glucanases"/>
    <property type="match status" value="1"/>
</dbReference>
<keyword evidence="6" id="KW-1185">Reference proteome</keyword>
<accession>A0AAV8ZTA6</accession>
<reference evidence="5" key="1">
    <citation type="journal article" date="2023" name="Insect Mol. Biol.">
        <title>Genome sequencing provides insights into the evolution of gene families encoding plant cell wall-degrading enzymes in longhorned beetles.</title>
        <authorList>
            <person name="Shin N.R."/>
            <person name="Okamura Y."/>
            <person name="Kirsch R."/>
            <person name="Pauchet Y."/>
        </authorList>
    </citation>
    <scope>NUCLEOTIDE SEQUENCE</scope>
    <source>
        <strain evidence="5">RBIC_L_NR</strain>
    </source>
</reference>
<name>A0AAV8ZTA6_9CUCU</name>
<dbReference type="EMBL" id="JANEYF010000366">
    <property type="protein sequence ID" value="KAJ8970372.1"/>
    <property type="molecule type" value="Genomic_DNA"/>
</dbReference>
<organism evidence="5 6">
    <name type="scientific">Rhamnusium bicolor</name>
    <dbReference type="NCBI Taxonomy" id="1586634"/>
    <lineage>
        <taxon>Eukaryota</taxon>
        <taxon>Metazoa</taxon>
        <taxon>Ecdysozoa</taxon>
        <taxon>Arthropoda</taxon>
        <taxon>Hexapoda</taxon>
        <taxon>Insecta</taxon>
        <taxon>Pterygota</taxon>
        <taxon>Neoptera</taxon>
        <taxon>Endopterygota</taxon>
        <taxon>Coleoptera</taxon>
        <taxon>Polyphaga</taxon>
        <taxon>Cucujiformia</taxon>
        <taxon>Chrysomeloidea</taxon>
        <taxon>Cerambycidae</taxon>
        <taxon>Lepturinae</taxon>
        <taxon>Rhagiini</taxon>
        <taxon>Rhamnusium</taxon>
    </lineage>
</organism>
<proteinExistence type="predicted"/>
<dbReference type="CDD" id="cd00070">
    <property type="entry name" value="GLECT"/>
    <property type="match status" value="1"/>
</dbReference>
<dbReference type="InterPro" id="IPR001079">
    <property type="entry name" value="Galectin_CRD"/>
</dbReference>
<gene>
    <name evidence="5" type="ORF">NQ314_001284</name>
</gene>
<dbReference type="SMART" id="SM00908">
    <property type="entry name" value="Gal-bind_lectin"/>
    <property type="match status" value="1"/>
</dbReference>
<evidence type="ECO:0000256" key="3">
    <source>
        <dbReference type="SAM" id="MobiDB-lite"/>
    </source>
</evidence>
<evidence type="ECO:0000313" key="6">
    <source>
        <dbReference type="Proteomes" id="UP001162156"/>
    </source>
</evidence>
<feature type="non-terminal residue" evidence="5">
    <location>
        <position position="1"/>
    </location>
</feature>
<dbReference type="Gene3D" id="2.60.120.200">
    <property type="match status" value="1"/>
</dbReference>
<evidence type="ECO:0000259" key="4">
    <source>
        <dbReference type="PROSITE" id="PS51304"/>
    </source>
</evidence>
<dbReference type="GO" id="GO:0016936">
    <property type="term" value="F:galactoside binding"/>
    <property type="evidence" value="ECO:0007669"/>
    <property type="project" value="TreeGrafter"/>
</dbReference>
<feature type="non-terminal residue" evidence="5">
    <location>
        <position position="227"/>
    </location>
</feature>